<comment type="caution">
    <text evidence="2">The sequence shown here is derived from an EMBL/GenBank/DDBJ whole genome shotgun (WGS) entry which is preliminary data.</text>
</comment>
<evidence type="ECO:0000313" key="2">
    <source>
        <dbReference type="EMBL" id="RHJ84615.1"/>
    </source>
</evidence>
<evidence type="ECO:0000256" key="1">
    <source>
        <dbReference type="SAM" id="MobiDB-lite"/>
    </source>
</evidence>
<protein>
    <submittedName>
        <fullName evidence="2">DUF4085 family protein</fullName>
    </submittedName>
</protein>
<dbReference type="EMBL" id="QRMS01000006">
    <property type="protein sequence ID" value="RHJ84615.1"/>
    <property type="molecule type" value="Genomic_DNA"/>
</dbReference>
<dbReference type="AlphaFoldDB" id="A0A415DW17"/>
<proteinExistence type="predicted"/>
<keyword evidence="3" id="KW-1185">Reference proteome</keyword>
<gene>
    <name evidence="2" type="ORF">DW099_16715</name>
</gene>
<evidence type="ECO:0000313" key="3">
    <source>
        <dbReference type="Proteomes" id="UP000284841"/>
    </source>
</evidence>
<dbReference type="Proteomes" id="UP000284841">
    <property type="component" value="Unassembled WGS sequence"/>
</dbReference>
<accession>A0A415DW17</accession>
<organism evidence="2 3">
    <name type="scientific">Emergencia timonensis</name>
    <dbReference type="NCBI Taxonomy" id="1776384"/>
    <lineage>
        <taxon>Bacteria</taxon>
        <taxon>Bacillati</taxon>
        <taxon>Bacillota</taxon>
        <taxon>Clostridia</taxon>
        <taxon>Peptostreptococcales</taxon>
        <taxon>Anaerovoracaceae</taxon>
        <taxon>Emergencia</taxon>
    </lineage>
</organism>
<feature type="region of interest" description="Disordered" evidence="1">
    <location>
        <begin position="98"/>
        <end position="117"/>
    </location>
</feature>
<sequence length="315" mass="37670">MRYYTKEWYDLMQKTNYTFGMKKIPDQDYSEAEIKAFYDKALKKMIAEEKKCYNEPPFFLFDASDIDPESTDLEDWIFVDEETGSFIRPKSFEEVKSHLEKEQREAQTEYENRPPFDPSETIRLFEESYRTRMKYGGSRFPGWVLEKVDRRLLALNLLPESVYSLLKMEERANQKALRAINKRAEREWSKQRKQIPREVYVALPQHDSCILFLRRHGKDVVMVIREDGFCKEGASPYRKIVFKDVISFEREKGLYIRTYEDQGRRTSNCTYVHDEVYLLTDGSYEIHFLVSTRDVRYVTVRCRGIRCERGVTIEK</sequence>
<dbReference type="RefSeq" id="WP_118336435.1">
    <property type="nucleotide sequence ID" value="NZ_AP025567.1"/>
</dbReference>
<name>A0A415DW17_9FIRM</name>
<reference evidence="2 3" key="1">
    <citation type="submission" date="2018-08" db="EMBL/GenBank/DDBJ databases">
        <title>A genome reference for cultivated species of the human gut microbiota.</title>
        <authorList>
            <person name="Zou Y."/>
            <person name="Xue W."/>
            <person name="Luo G."/>
        </authorList>
    </citation>
    <scope>NUCLEOTIDE SEQUENCE [LARGE SCALE GENOMIC DNA]</scope>
    <source>
        <strain evidence="2 3">AM07-24</strain>
    </source>
</reference>
<dbReference type="STRING" id="1776384.GCA_900086585_01392"/>
<feature type="compositionally biased region" description="Basic and acidic residues" evidence="1">
    <location>
        <begin position="98"/>
        <end position="114"/>
    </location>
</feature>
<dbReference type="OrthoDB" id="2563891at2"/>